<accession>A0A7M1I5Z7</accession>
<organism evidence="1">
    <name type="scientific">Erinaceus amurensis coronavirus</name>
    <dbReference type="NCBI Taxonomy" id="2778965"/>
    <lineage>
        <taxon>Viruses</taxon>
        <taxon>Riboviria</taxon>
        <taxon>Orthornavirae</taxon>
        <taxon>Pisuviricota</taxon>
        <taxon>Pisoniviricetes</taxon>
        <taxon>Nidovirales</taxon>
        <taxon>Cornidovirineae</taxon>
        <taxon>Coronaviridae</taxon>
    </lineage>
</organism>
<name>A0A7M1I5Z7_9NIDO</name>
<proteinExistence type="predicted"/>
<dbReference type="EMBL" id="MN879331">
    <property type="protein sequence ID" value="QOQ34384.1"/>
    <property type="molecule type" value="Genomic_RNA"/>
</dbReference>
<reference evidence="1" key="1">
    <citation type="submission" date="2019-12" db="EMBL/GenBank/DDBJ databases">
        <authorList>
            <person name="Yang L."/>
            <person name="Zhu C."/>
            <person name="Tan W."/>
        </authorList>
    </citation>
    <scope>NUCLEOTIDE SEQUENCE</scope>
    <source>
        <strain evidence="1">Cw_6</strain>
    </source>
</reference>
<sequence length="225" mass="25664">MESSAVDVLHRRDDIRNRRYGKRRFSPIRVGDLHVVKQPTHYIRVIFPPPSQWVVRKGLTLEDVEIWLSNYDAKPVSQYHITLALLCIEDGGNVPDISTFANMLKGVRFQLRDFNLLGRTLVLNATELVCSNPYEYSLSDLQEKVVPSIKQLLSLQRFSVHHSGLPLHLSVSKLHDCEPHIRAHISNVVAYRPTCFVAKPSRIEVVTTRAFNGDNPKVVMSVPIY</sequence>
<evidence type="ECO:0000313" key="1">
    <source>
        <dbReference type="EMBL" id="QOQ34384.1"/>
    </source>
</evidence>
<protein>
    <submittedName>
        <fullName evidence="1">Uncharacterized protein</fullName>
    </submittedName>
</protein>